<gene>
    <name evidence="1" type="ORF">FXB38_42495</name>
</gene>
<evidence type="ECO:0000313" key="1">
    <source>
        <dbReference type="EMBL" id="TYL69495.1"/>
    </source>
</evidence>
<protein>
    <submittedName>
        <fullName evidence="1">Uncharacterized protein</fullName>
    </submittedName>
</protein>
<evidence type="ECO:0000313" key="2">
    <source>
        <dbReference type="Proteomes" id="UP000324853"/>
    </source>
</evidence>
<keyword evidence="2" id="KW-1185">Reference proteome</keyword>
<reference evidence="1 2" key="1">
    <citation type="submission" date="2019-08" db="EMBL/GenBank/DDBJ databases">
        <title>Bradyrhizobium hipponensis sp. nov., a rhizobium isolated from a Lupinus angustifolius root nodule in Tunisia.</title>
        <authorList>
            <person name="Off K."/>
            <person name="Rejili M."/>
            <person name="Mars M."/>
            <person name="Brachmann A."/>
            <person name="Marin M."/>
        </authorList>
    </citation>
    <scope>NUCLEOTIDE SEQUENCE [LARGE SCALE GENOMIC DNA]</scope>
    <source>
        <strain evidence="1 2">CTAW11</strain>
    </source>
</reference>
<name>A0A5S4VW79_9BRAD</name>
<sequence>MKSPLTITEMRNVFKKHGIYVQAGHILFDHGTTMEELRENHRRMSDYVWTISKGIFSEMYAAEGTPFTRLLRKRNLIDANDDGTGNRNYRLADEDVVRAYTGLKRWHKSHLRLYDKAIDAISAPKALEDEELVEFHALATELRRHDLAFMELLLDAVESGDHDVDGLVDAQVAGNKIKYQTLATRVDHAYASAGLVYDADANPFFG</sequence>
<dbReference type="Proteomes" id="UP000324853">
    <property type="component" value="Unassembled WGS sequence"/>
</dbReference>
<dbReference type="RefSeq" id="WP_148756767.1">
    <property type="nucleotide sequence ID" value="NZ_VSSR01000185.1"/>
</dbReference>
<dbReference type="AlphaFoldDB" id="A0A5S4VW79"/>
<dbReference type="OrthoDB" id="557730at356"/>
<dbReference type="EMBL" id="VSSR01000185">
    <property type="protein sequence ID" value="TYL69495.1"/>
    <property type="molecule type" value="Genomic_DNA"/>
</dbReference>
<comment type="caution">
    <text evidence="1">The sequence shown here is derived from an EMBL/GenBank/DDBJ whole genome shotgun (WGS) entry which is preliminary data.</text>
</comment>
<accession>A0A5S4VW79</accession>
<proteinExistence type="predicted"/>
<organism evidence="1 2">
    <name type="scientific">Bradyrhizobium cytisi</name>
    <dbReference type="NCBI Taxonomy" id="515489"/>
    <lineage>
        <taxon>Bacteria</taxon>
        <taxon>Pseudomonadati</taxon>
        <taxon>Pseudomonadota</taxon>
        <taxon>Alphaproteobacteria</taxon>
        <taxon>Hyphomicrobiales</taxon>
        <taxon>Nitrobacteraceae</taxon>
        <taxon>Bradyrhizobium</taxon>
    </lineage>
</organism>